<dbReference type="SUPFAM" id="SSF56349">
    <property type="entry name" value="DNA breaking-rejoining enzymes"/>
    <property type="match status" value="1"/>
</dbReference>
<dbReference type="Gene3D" id="1.10.443.10">
    <property type="entry name" value="Intergrase catalytic core"/>
    <property type="match status" value="1"/>
</dbReference>
<dbReference type="Pfam" id="PF00589">
    <property type="entry name" value="Phage_integrase"/>
    <property type="match status" value="1"/>
</dbReference>
<keyword evidence="4" id="KW-1185">Reference proteome</keyword>
<dbReference type="STRING" id="1210086.GCA_001613105_03380"/>
<dbReference type="PANTHER" id="PTHR30349">
    <property type="entry name" value="PHAGE INTEGRASE-RELATED"/>
    <property type="match status" value="1"/>
</dbReference>
<dbReference type="GO" id="GO:0015074">
    <property type="term" value="P:DNA integration"/>
    <property type="evidence" value="ECO:0007669"/>
    <property type="project" value="InterPro"/>
</dbReference>
<dbReference type="PROSITE" id="PS51898">
    <property type="entry name" value="TYR_RECOMBINASE"/>
    <property type="match status" value="1"/>
</dbReference>
<dbReference type="GO" id="GO:0003677">
    <property type="term" value="F:DNA binding"/>
    <property type="evidence" value="ECO:0007669"/>
    <property type="project" value="InterPro"/>
</dbReference>
<dbReference type="CDD" id="cd00796">
    <property type="entry name" value="INT_Rci_Hp1_C"/>
    <property type="match status" value="1"/>
</dbReference>
<evidence type="ECO:0000313" key="3">
    <source>
        <dbReference type="EMBL" id="RDI64157.1"/>
    </source>
</evidence>
<proteinExistence type="predicted"/>
<dbReference type="RefSeq" id="WP_067998668.1">
    <property type="nucleotide sequence ID" value="NZ_QQBC01000009.1"/>
</dbReference>
<accession>A0A370I072</accession>
<dbReference type="GO" id="GO:0006310">
    <property type="term" value="P:DNA recombination"/>
    <property type="evidence" value="ECO:0007669"/>
    <property type="project" value="UniProtKB-KW"/>
</dbReference>
<reference evidence="3 4" key="1">
    <citation type="submission" date="2018-07" db="EMBL/GenBank/DDBJ databases">
        <title>Genomic Encyclopedia of Type Strains, Phase IV (KMG-IV): sequencing the most valuable type-strain genomes for metagenomic binning, comparative biology and taxonomic classification.</title>
        <authorList>
            <person name="Goeker M."/>
        </authorList>
    </citation>
    <scope>NUCLEOTIDE SEQUENCE [LARGE SCALE GENOMIC DNA]</scope>
    <source>
        <strain evidence="3 4">DSM 44290</strain>
    </source>
</reference>
<evidence type="ECO:0000313" key="4">
    <source>
        <dbReference type="Proteomes" id="UP000254869"/>
    </source>
</evidence>
<evidence type="ECO:0000259" key="2">
    <source>
        <dbReference type="PROSITE" id="PS51898"/>
    </source>
</evidence>
<protein>
    <submittedName>
        <fullName evidence="3">Phage integrase family protein</fullName>
    </submittedName>
</protein>
<dbReference type="Proteomes" id="UP000254869">
    <property type="component" value="Unassembled WGS sequence"/>
</dbReference>
<comment type="caution">
    <text evidence="3">The sequence shown here is derived from an EMBL/GenBank/DDBJ whole genome shotgun (WGS) entry which is preliminary data.</text>
</comment>
<organism evidence="3 4">
    <name type="scientific">Nocardia pseudobrasiliensis</name>
    <dbReference type="NCBI Taxonomy" id="45979"/>
    <lineage>
        <taxon>Bacteria</taxon>
        <taxon>Bacillati</taxon>
        <taxon>Actinomycetota</taxon>
        <taxon>Actinomycetes</taxon>
        <taxon>Mycobacteriales</taxon>
        <taxon>Nocardiaceae</taxon>
        <taxon>Nocardia</taxon>
    </lineage>
</organism>
<dbReference type="AlphaFoldDB" id="A0A370I072"/>
<dbReference type="EMBL" id="QQBC01000009">
    <property type="protein sequence ID" value="RDI64157.1"/>
    <property type="molecule type" value="Genomic_DNA"/>
</dbReference>
<sequence length="234" mass="26400">MKAARKANLIIENPCIDVTLPKPGPSPERHLEDDEFLALREPLEPFDQLVIDVLVGTDMRMGEAQGLHKEHIDLRRKIISVEWAWDKEAKRLKAPKDHERRTIPIGETLTATLIAVIKRDGLGSPAPVRYVTGRSVRSGLLLAHTEGRPFDQDNFGKRFQAALRVAWVGEGDDERRLGKVRPHDLRHTYAGRLVRAGVPLQQVQKLLGHASIRTTQRYASLADSQWENVRNILG</sequence>
<dbReference type="InterPro" id="IPR002104">
    <property type="entry name" value="Integrase_catalytic"/>
</dbReference>
<feature type="domain" description="Tyr recombinase" evidence="2">
    <location>
        <begin position="26"/>
        <end position="231"/>
    </location>
</feature>
<dbReference type="InterPro" id="IPR011010">
    <property type="entry name" value="DNA_brk_join_enz"/>
</dbReference>
<gene>
    <name evidence="3" type="ORF">DFR76_109500</name>
</gene>
<name>A0A370I072_9NOCA</name>
<dbReference type="InterPro" id="IPR013762">
    <property type="entry name" value="Integrase-like_cat_sf"/>
</dbReference>
<dbReference type="PANTHER" id="PTHR30349:SF64">
    <property type="entry name" value="PROPHAGE INTEGRASE INTD-RELATED"/>
    <property type="match status" value="1"/>
</dbReference>
<keyword evidence="1" id="KW-0233">DNA recombination</keyword>
<dbReference type="InterPro" id="IPR050090">
    <property type="entry name" value="Tyrosine_recombinase_XerCD"/>
</dbReference>
<evidence type="ECO:0000256" key="1">
    <source>
        <dbReference type="ARBA" id="ARBA00023172"/>
    </source>
</evidence>